<dbReference type="InterPro" id="IPR036462">
    <property type="entry name" value="Fumarylacetoacetase_N_sf"/>
</dbReference>
<comment type="pathway">
    <text evidence="2">Amino-acid degradation; L-phenylalanine degradation; acetoacetate and fumarate from L-phenylalanine: step 6/6.</text>
</comment>
<feature type="non-terminal residue" evidence="4">
    <location>
        <position position="67"/>
    </location>
</feature>
<reference evidence="5" key="1">
    <citation type="journal article" date="2018" name="Nat. Microbiol.">
        <title>Leveraging single-cell genomics to expand the fungal tree of life.</title>
        <authorList>
            <person name="Ahrendt S.R."/>
            <person name="Quandt C.A."/>
            <person name="Ciobanu D."/>
            <person name="Clum A."/>
            <person name="Salamov A."/>
            <person name="Andreopoulos B."/>
            <person name="Cheng J.F."/>
            <person name="Woyke T."/>
            <person name="Pelin A."/>
            <person name="Henrissat B."/>
            <person name="Reynolds N.K."/>
            <person name="Benny G.L."/>
            <person name="Smith M.E."/>
            <person name="James T.Y."/>
            <person name="Grigoriev I.V."/>
        </authorList>
    </citation>
    <scope>NUCLEOTIDE SEQUENCE [LARGE SCALE GENOMIC DNA]</scope>
</reference>
<dbReference type="EC" id="3.7.1.2" evidence="2"/>
<dbReference type="PANTHER" id="PTHR43069:SF2">
    <property type="entry name" value="FUMARYLACETOACETASE"/>
    <property type="match status" value="1"/>
</dbReference>
<evidence type="ECO:0000313" key="4">
    <source>
        <dbReference type="EMBL" id="RKP11810.1"/>
    </source>
</evidence>
<gene>
    <name evidence="4" type="ORF">BJ684DRAFT_21615</name>
</gene>
<dbReference type="Pfam" id="PF09298">
    <property type="entry name" value="FAA_hydrolase_N"/>
    <property type="match status" value="1"/>
</dbReference>
<evidence type="ECO:0000259" key="3">
    <source>
        <dbReference type="Pfam" id="PF09298"/>
    </source>
</evidence>
<keyword evidence="2" id="KW-0106">Calcium</keyword>
<keyword evidence="2" id="KW-0460">Magnesium</keyword>
<dbReference type="GO" id="GO:0006572">
    <property type="term" value="P:L-tyrosine catabolic process"/>
    <property type="evidence" value="ECO:0007669"/>
    <property type="project" value="UniProtKB-UniRule"/>
</dbReference>
<evidence type="ECO:0000256" key="1">
    <source>
        <dbReference type="ARBA" id="ARBA00022723"/>
    </source>
</evidence>
<dbReference type="EMBL" id="KZ988641">
    <property type="protein sequence ID" value="RKP11810.1"/>
    <property type="molecule type" value="Genomic_DNA"/>
</dbReference>
<proteinExistence type="inferred from homology"/>
<dbReference type="GO" id="GO:1902000">
    <property type="term" value="P:homogentisate catabolic process"/>
    <property type="evidence" value="ECO:0007669"/>
    <property type="project" value="TreeGrafter"/>
</dbReference>
<dbReference type="GO" id="GO:0046872">
    <property type="term" value="F:metal ion binding"/>
    <property type="evidence" value="ECO:0007669"/>
    <property type="project" value="UniProtKB-UniRule"/>
</dbReference>
<dbReference type="PANTHER" id="PTHR43069">
    <property type="entry name" value="FUMARYLACETOACETASE"/>
    <property type="match status" value="1"/>
</dbReference>
<comment type="catalytic activity">
    <reaction evidence="2">
        <text>4-fumarylacetoacetate + H2O = acetoacetate + fumarate + H(+)</text>
        <dbReference type="Rhea" id="RHEA:10244"/>
        <dbReference type="ChEBI" id="CHEBI:13705"/>
        <dbReference type="ChEBI" id="CHEBI:15377"/>
        <dbReference type="ChEBI" id="CHEBI:15378"/>
        <dbReference type="ChEBI" id="CHEBI:18034"/>
        <dbReference type="ChEBI" id="CHEBI:29806"/>
        <dbReference type="EC" id="3.7.1.2"/>
    </reaction>
</comment>
<dbReference type="AlphaFoldDB" id="A0A4P9Y1V4"/>
<evidence type="ECO:0000256" key="2">
    <source>
        <dbReference type="RuleBase" id="RU366008"/>
    </source>
</evidence>
<dbReference type="SUPFAM" id="SSF63433">
    <property type="entry name" value="Fumarylacetoacetate hydrolase, FAH, N-terminal domain"/>
    <property type="match status" value="1"/>
</dbReference>
<dbReference type="GO" id="GO:0004334">
    <property type="term" value="F:fumarylacetoacetase activity"/>
    <property type="evidence" value="ECO:0007669"/>
    <property type="project" value="UniProtKB-UniRule"/>
</dbReference>
<organism evidence="4 5">
    <name type="scientific">Piptocephalis cylindrospora</name>
    <dbReference type="NCBI Taxonomy" id="1907219"/>
    <lineage>
        <taxon>Eukaryota</taxon>
        <taxon>Fungi</taxon>
        <taxon>Fungi incertae sedis</taxon>
        <taxon>Zoopagomycota</taxon>
        <taxon>Zoopagomycotina</taxon>
        <taxon>Zoopagomycetes</taxon>
        <taxon>Zoopagales</taxon>
        <taxon>Piptocephalidaceae</taxon>
        <taxon>Piptocephalis</taxon>
    </lineage>
</organism>
<sequence>MTQATSFIQVSKDSDFPIQNLPYGIFSLVHDPTPRVGVAIGDQIVDMPALAATAAFGDAVPQLGDRA</sequence>
<name>A0A4P9Y1V4_9FUNG</name>
<protein>
    <recommendedName>
        <fullName evidence="2">Fumarylacetoacetase</fullName>
        <ecNumber evidence="2">3.7.1.2</ecNumber>
    </recommendedName>
    <alternativeName>
        <fullName evidence="2">Fumarylacetoacetate hydrolase</fullName>
    </alternativeName>
</protein>
<keyword evidence="2" id="KW-0828">Tyrosine catabolism</keyword>
<dbReference type="InterPro" id="IPR015377">
    <property type="entry name" value="Fumarylacetoacetase_N"/>
</dbReference>
<dbReference type="InterPro" id="IPR005959">
    <property type="entry name" value="Fumarylacetoacetase"/>
</dbReference>
<evidence type="ECO:0000313" key="5">
    <source>
        <dbReference type="Proteomes" id="UP000267251"/>
    </source>
</evidence>
<dbReference type="Proteomes" id="UP000267251">
    <property type="component" value="Unassembled WGS sequence"/>
</dbReference>
<dbReference type="Gene3D" id="2.30.30.230">
    <property type="entry name" value="Fumarylacetoacetase, N-terminal domain"/>
    <property type="match status" value="1"/>
</dbReference>
<accession>A0A4P9Y1V4</accession>
<dbReference type="UniPathway" id="UPA00139">
    <property type="reaction ID" value="UER00341"/>
</dbReference>
<comment type="similarity">
    <text evidence="2">Belongs to the FAH family.</text>
</comment>
<keyword evidence="2" id="KW-0585">Phenylalanine catabolism</keyword>
<keyword evidence="5" id="KW-1185">Reference proteome</keyword>
<keyword evidence="2" id="KW-0378">Hydrolase</keyword>
<comment type="cofactor">
    <cofactor evidence="2">
        <name>Mg(2+)</name>
        <dbReference type="ChEBI" id="CHEBI:18420"/>
    </cofactor>
    <cofactor evidence="2">
        <name>Ca(2+)</name>
        <dbReference type="ChEBI" id="CHEBI:29108"/>
    </cofactor>
</comment>
<dbReference type="OrthoDB" id="2277878at2759"/>
<feature type="domain" description="Fumarylacetoacetase N-terminal" evidence="3">
    <location>
        <begin position="19"/>
        <end position="58"/>
    </location>
</feature>
<dbReference type="GO" id="GO:0006559">
    <property type="term" value="P:L-phenylalanine catabolic process"/>
    <property type="evidence" value="ECO:0007669"/>
    <property type="project" value="UniProtKB-UniRule"/>
</dbReference>
<keyword evidence="1 2" id="KW-0479">Metal-binding</keyword>